<reference evidence="2" key="2">
    <citation type="submission" date="2024-06" db="EMBL/GenBank/DDBJ databases">
        <authorList>
            <person name="Petrova K.O."/>
            <person name="Toshchakov S.V."/>
            <person name="Boltjanskaja Y.V."/>
            <person name="Kevbrin V.V."/>
        </authorList>
    </citation>
    <scope>NUCLEOTIDE SEQUENCE</scope>
    <source>
        <strain evidence="2">Z-710</strain>
    </source>
</reference>
<feature type="transmembrane region" description="Helical" evidence="1">
    <location>
        <begin position="29"/>
        <end position="47"/>
    </location>
</feature>
<protein>
    <submittedName>
        <fullName evidence="2">Uncharacterized protein</fullName>
    </submittedName>
</protein>
<reference evidence="2" key="1">
    <citation type="journal article" date="2018" name="Antonie Van Leeuwenhoek">
        <title>Proteinivorax hydrogeniformans sp. nov., an anaerobic, haloalkaliphilic bacterium fermenting proteinaceous compounds with high hydrogen production.</title>
        <authorList>
            <person name="Boltyanskaya Y."/>
            <person name="Detkova E."/>
            <person name="Pimenov N."/>
            <person name="Kevbrin V."/>
        </authorList>
    </citation>
    <scope>NUCLEOTIDE SEQUENCE</scope>
    <source>
        <strain evidence="2">Z-710</strain>
    </source>
</reference>
<proteinExistence type="predicted"/>
<keyword evidence="1" id="KW-1133">Transmembrane helix</keyword>
<keyword evidence="1" id="KW-0812">Transmembrane</keyword>
<organism evidence="2">
    <name type="scientific">Proteinivorax hydrogeniformans</name>
    <dbReference type="NCBI Taxonomy" id="1826727"/>
    <lineage>
        <taxon>Bacteria</taxon>
        <taxon>Bacillati</taxon>
        <taxon>Bacillota</taxon>
        <taxon>Clostridia</taxon>
        <taxon>Eubacteriales</taxon>
        <taxon>Proteinivoracaceae</taxon>
        <taxon>Proteinivorax</taxon>
    </lineage>
</organism>
<gene>
    <name evidence="2" type="ORF">PRVXH_001740</name>
</gene>
<evidence type="ECO:0000313" key="2">
    <source>
        <dbReference type="EMBL" id="XCI27816.1"/>
    </source>
</evidence>
<name>A0AAU8HRQ0_9FIRM</name>
<keyword evidence="1" id="KW-0472">Membrane</keyword>
<sequence length="71" mass="8246">MVYLGIIALGLLHILDISRIQNRTRKSTVIYLTIGFFSLTIGLINYYDVFDKSPLEIGLEKFEYYTNLLLK</sequence>
<accession>A0AAU8HRQ0</accession>
<dbReference type="EMBL" id="CP159485">
    <property type="protein sequence ID" value="XCI27816.1"/>
    <property type="molecule type" value="Genomic_DNA"/>
</dbReference>
<dbReference type="RefSeq" id="WP_353892393.1">
    <property type="nucleotide sequence ID" value="NZ_CP159485.1"/>
</dbReference>
<evidence type="ECO:0000256" key="1">
    <source>
        <dbReference type="SAM" id="Phobius"/>
    </source>
</evidence>
<dbReference type="AlphaFoldDB" id="A0AAU8HRQ0"/>